<feature type="transmembrane region" description="Helical" evidence="1">
    <location>
        <begin position="15"/>
        <end position="36"/>
    </location>
</feature>
<accession>U5W7E2</accession>
<keyword evidence="1" id="KW-0472">Membrane</keyword>
<protein>
    <submittedName>
        <fullName evidence="2">Uncharacterized protein</fullName>
    </submittedName>
</protein>
<organism evidence="2 3">
    <name type="scientific">Actinoplanes friuliensis DSM 7358</name>
    <dbReference type="NCBI Taxonomy" id="1246995"/>
    <lineage>
        <taxon>Bacteria</taxon>
        <taxon>Bacillati</taxon>
        <taxon>Actinomycetota</taxon>
        <taxon>Actinomycetes</taxon>
        <taxon>Micromonosporales</taxon>
        <taxon>Micromonosporaceae</taxon>
        <taxon>Actinoplanes</taxon>
    </lineage>
</organism>
<feature type="transmembrane region" description="Helical" evidence="1">
    <location>
        <begin position="48"/>
        <end position="68"/>
    </location>
</feature>
<dbReference type="eggNOG" id="ENOG5033ACW">
    <property type="taxonomic scope" value="Bacteria"/>
</dbReference>
<keyword evidence="1" id="KW-1133">Transmembrane helix</keyword>
<dbReference type="EMBL" id="CP006272">
    <property type="protein sequence ID" value="AGZ43871.1"/>
    <property type="molecule type" value="Genomic_DNA"/>
</dbReference>
<dbReference type="RefSeq" id="WP_023560208.1">
    <property type="nucleotide sequence ID" value="NC_022657.1"/>
</dbReference>
<dbReference type="PATRIC" id="fig|1246995.3.peg.5686"/>
<evidence type="ECO:0000313" key="3">
    <source>
        <dbReference type="Proteomes" id="UP000017746"/>
    </source>
</evidence>
<dbReference type="OrthoDB" id="3695867at2"/>
<reference evidence="2 3" key="1">
    <citation type="journal article" date="2014" name="J. Biotechnol.">
        <title>Complete genome sequence of the actinobacterium Actinoplanes friuliensis HAG 010964, producer of the lipopeptide antibiotic friulimycin.</title>
        <authorList>
            <person name="Ruckert C."/>
            <person name="Szczepanowski R."/>
            <person name="Albersmeier A."/>
            <person name="Goesmann A."/>
            <person name="Fischer N."/>
            <person name="Steinkamper A."/>
            <person name="Puhler A."/>
            <person name="Biener R."/>
            <person name="Schwartz D."/>
            <person name="Kalinowski J."/>
        </authorList>
    </citation>
    <scope>NUCLEOTIDE SEQUENCE [LARGE SCALE GENOMIC DNA]</scope>
    <source>
        <strain evidence="2 3">DSM 7358</strain>
    </source>
</reference>
<dbReference type="AlphaFoldDB" id="U5W7E2"/>
<name>U5W7E2_9ACTN</name>
<sequence length="227" mass="26685">MNETPTPPAWIHWPIRVLAVIFVLPFRLLWELLVVIGRFLARYVGRPLAWLFHHAVVVPVAWVWHYVVVVPISWLWRHLVVVPLEWLAHRLLVVPGRWLWARRRWALRPFGLLVRYLLVIPVVWFFTVTEPLWTALGQALVWTFTMIGRGIDAVAVLAYRWVLHPGWIGAGWVLRQAYRWLLRPVGLAIAWVWRHTVVPAYRMISASGRWVREAVLRPVLVSVGLRR</sequence>
<feature type="transmembrane region" description="Helical" evidence="1">
    <location>
        <begin position="74"/>
        <end position="93"/>
    </location>
</feature>
<gene>
    <name evidence="2" type="ORF">AFR_28050</name>
</gene>
<dbReference type="STRING" id="1246995.AFR_28050"/>
<dbReference type="KEGG" id="afs:AFR_28050"/>
<keyword evidence="1" id="KW-0812">Transmembrane</keyword>
<evidence type="ECO:0000313" key="2">
    <source>
        <dbReference type="EMBL" id="AGZ43871.1"/>
    </source>
</evidence>
<evidence type="ECO:0000256" key="1">
    <source>
        <dbReference type="SAM" id="Phobius"/>
    </source>
</evidence>
<keyword evidence="3" id="KW-1185">Reference proteome</keyword>
<dbReference type="Proteomes" id="UP000017746">
    <property type="component" value="Chromosome"/>
</dbReference>
<feature type="transmembrane region" description="Helical" evidence="1">
    <location>
        <begin position="105"/>
        <end position="127"/>
    </location>
</feature>
<dbReference type="HOGENOM" id="CLU_1056160_0_0_11"/>
<proteinExistence type="predicted"/>